<sequence>MEKLVNHVQKQDATIQELQQTSVLFEHHQSVYGCLDDPPANQFQTSSKRKRVYVEPQNQEFKMDNEKTYSQKIKAVDARQGKLQRTNRLATTHKARQFELERDITFDNTKSANSSKSMTKEATYNSLNEEASKQQVKLKEKSTTTFDKTKCATTSKIEDDKN</sequence>
<dbReference type="EMBL" id="CM000786">
    <property type="protein sequence ID" value="AQK40502.1"/>
    <property type="molecule type" value="Genomic_DNA"/>
</dbReference>
<dbReference type="AlphaFoldDB" id="A0A1D6IX56"/>
<name>A0A1D6IX56_MAIZE</name>
<accession>A0A1D6IX56</accession>
<proteinExistence type="predicted"/>
<dbReference type="PaxDb" id="4577-GRMZM2G133577_P01"/>
<protein>
    <submittedName>
        <fullName evidence="2">Uncharacterized protein</fullName>
    </submittedName>
</protein>
<dbReference type="SMR" id="A0A1D6IX56"/>
<evidence type="ECO:0000313" key="2">
    <source>
        <dbReference type="EMBL" id="AQK40502.1"/>
    </source>
</evidence>
<dbReference type="InParanoid" id="A0A1D6IX56"/>
<organism evidence="2">
    <name type="scientific">Zea mays</name>
    <name type="common">Maize</name>
    <dbReference type="NCBI Taxonomy" id="4577"/>
    <lineage>
        <taxon>Eukaryota</taxon>
        <taxon>Viridiplantae</taxon>
        <taxon>Streptophyta</taxon>
        <taxon>Embryophyta</taxon>
        <taxon>Tracheophyta</taxon>
        <taxon>Spermatophyta</taxon>
        <taxon>Magnoliopsida</taxon>
        <taxon>Liliopsida</taxon>
        <taxon>Poales</taxon>
        <taxon>Poaceae</taxon>
        <taxon>PACMAD clade</taxon>
        <taxon>Panicoideae</taxon>
        <taxon>Andropogonodae</taxon>
        <taxon>Andropogoneae</taxon>
        <taxon>Tripsacinae</taxon>
        <taxon>Zea</taxon>
    </lineage>
</organism>
<feature type="compositionally biased region" description="Polar residues" evidence="1">
    <location>
        <begin position="109"/>
        <end position="135"/>
    </location>
</feature>
<feature type="region of interest" description="Disordered" evidence="1">
    <location>
        <begin position="109"/>
        <end position="162"/>
    </location>
</feature>
<gene>
    <name evidence="2" type="ORF">ZEAMMB73_Zm00001d023991</name>
</gene>
<evidence type="ECO:0000256" key="1">
    <source>
        <dbReference type="SAM" id="MobiDB-lite"/>
    </source>
</evidence>
<reference evidence="2" key="1">
    <citation type="submission" date="2015-12" db="EMBL/GenBank/DDBJ databases">
        <title>Update maize B73 reference genome by single molecule sequencing technologies.</title>
        <authorList>
            <consortium name="Maize Genome Sequencing Project"/>
            <person name="Ware D."/>
        </authorList>
    </citation>
    <scope>NUCLEOTIDE SEQUENCE</scope>
    <source>
        <tissue evidence="2">Seedling</tissue>
    </source>
</reference>
<feature type="compositionally biased region" description="Basic and acidic residues" evidence="1">
    <location>
        <begin position="137"/>
        <end position="162"/>
    </location>
</feature>